<dbReference type="Gene3D" id="3.40.50.1820">
    <property type="entry name" value="alpha/beta hydrolase"/>
    <property type="match status" value="1"/>
</dbReference>
<dbReference type="RefSeq" id="WP_092854898.1">
    <property type="nucleotide sequence ID" value="NZ_FMAH01000046.1"/>
</dbReference>
<dbReference type="OrthoDB" id="4553466at2"/>
<proteinExistence type="predicted"/>
<reference evidence="2" key="1">
    <citation type="submission" date="2016-08" db="EMBL/GenBank/DDBJ databases">
        <authorList>
            <person name="Varghese N."/>
            <person name="Submissions Spin"/>
        </authorList>
    </citation>
    <scope>NUCLEOTIDE SEQUENCE [LARGE SCALE GENOMIC DNA]</scope>
    <source>
        <strain evidence="2">HAMBI 2971</strain>
    </source>
</reference>
<accession>A0A1C3WY67</accession>
<dbReference type="EMBL" id="FMAH01000046">
    <property type="protein sequence ID" value="SCB44836.1"/>
    <property type="molecule type" value="Genomic_DNA"/>
</dbReference>
<name>A0A1C3WY67_9HYPH</name>
<dbReference type="InterPro" id="IPR029058">
    <property type="entry name" value="AB_hydrolase_fold"/>
</dbReference>
<gene>
    <name evidence="1" type="ORF">GA0061102_104615</name>
</gene>
<keyword evidence="2" id="KW-1185">Reference proteome</keyword>
<evidence type="ECO:0000313" key="2">
    <source>
        <dbReference type="Proteomes" id="UP000199435"/>
    </source>
</evidence>
<dbReference type="STRING" id="411945.GA0061102_104615"/>
<sequence>MPEQPEFHFVTERRADVASSPLLLLHGSGMDETSLIPLADAIGPQRSYMALRGGIEWEEGFAFFRRNPDRSLDHADLDRQTERLRRFIEMAVERRLLVRPPVLFGFSNGAIIAASILRQMPSIASAAVLLRPLSPAPDADFPSMPGLPVLIISGEHDRRREPADADFVSQQFAKAGAEVSAHRLPIGHDLHPDEPKIVRDWLIRKGI</sequence>
<evidence type="ECO:0000313" key="1">
    <source>
        <dbReference type="EMBL" id="SCB44836.1"/>
    </source>
</evidence>
<protein>
    <submittedName>
        <fullName evidence="1">Phospholipase/carboxylesterase</fullName>
    </submittedName>
</protein>
<dbReference type="SUPFAM" id="SSF53474">
    <property type="entry name" value="alpha/beta-Hydrolases"/>
    <property type="match status" value="1"/>
</dbReference>
<dbReference type="AlphaFoldDB" id="A0A1C3WY67"/>
<organism evidence="1 2">
    <name type="scientific">Rhizobium miluonense</name>
    <dbReference type="NCBI Taxonomy" id="411945"/>
    <lineage>
        <taxon>Bacteria</taxon>
        <taxon>Pseudomonadati</taxon>
        <taxon>Pseudomonadota</taxon>
        <taxon>Alphaproteobacteria</taxon>
        <taxon>Hyphomicrobiales</taxon>
        <taxon>Rhizobiaceae</taxon>
        <taxon>Rhizobium/Agrobacterium group</taxon>
        <taxon>Rhizobium</taxon>
    </lineage>
</organism>
<dbReference type="Proteomes" id="UP000199435">
    <property type="component" value="Unassembled WGS sequence"/>
</dbReference>